<dbReference type="EMBL" id="CP015506">
    <property type="protein sequence ID" value="AND39390.1"/>
    <property type="molecule type" value="Genomic_DNA"/>
</dbReference>
<dbReference type="Pfam" id="PF02108">
    <property type="entry name" value="FliH"/>
    <property type="match status" value="1"/>
</dbReference>
<dbReference type="PANTHER" id="PTHR34982:SF1">
    <property type="entry name" value="FLAGELLAR ASSEMBLY PROTEIN FLIH"/>
    <property type="match status" value="1"/>
</dbReference>
<dbReference type="PANTHER" id="PTHR34982">
    <property type="entry name" value="YOP PROTEINS TRANSLOCATION PROTEIN L"/>
    <property type="match status" value="1"/>
</dbReference>
<feature type="coiled-coil region" evidence="8">
    <location>
        <begin position="47"/>
        <end position="96"/>
    </location>
</feature>
<reference evidence="10 11" key="1">
    <citation type="submission" date="2016-04" db="EMBL/GenBank/DDBJ databases">
        <title>Complete genome sequence of Bacillus oceanisediminis strain 2691.</title>
        <authorList>
            <person name="Jeong H."/>
            <person name="Kim H.J."/>
            <person name="Lee D.-W."/>
        </authorList>
    </citation>
    <scope>NUCLEOTIDE SEQUENCE [LARGE SCALE GENOMIC DNA]</scope>
    <source>
        <strain evidence="10 11">2691</strain>
    </source>
</reference>
<name>A0A160M9P1_9BACI</name>
<dbReference type="eggNOG" id="COG1317">
    <property type="taxonomic scope" value="Bacteria"/>
</dbReference>
<protein>
    <recommendedName>
        <fullName evidence="7">Flagellar assembly protein FliH</fullName>
    </recommendedName>
</protein>
<dbReference type="InterPro" id="IPR018035">
    <property type="entry name" value="Flagellar_FliH/T3SS_HrpE"/>
</dbReference>
<comment type="function">
    <text evidence="1">Needed for flagellar regrowth and assembly.</text>
</comment>
<keyword evidence="5" id="KW-0653">Protein transport</keyword>
<evidence type="ECO:0000256" key="2">
    <source>
        <dbReference type="ARBA" id="ARBA00006602"/>
    </source>
</evidence>
<dbReference type="GO" id="GO:0015031">
    <property type="term" value="P:protein transport"/>
    <property type="evidence" value="ECO:0007669"/>
    <property type="project" value="UniProtKB-KW"/>
</dbReference>
<evidence type="ECO:0000256" key="1">
    <source>
        <dbReference type="ARBA" id="ARBA00003041"/>
    </source>
</evidence>
<dbReference type="InterPro" id="IPR022524">
    <property type="entry name" value="FliH_Bacilli"/>
</dbReference>
<evidence type="ECO:0000313" key="10">
    <source>
        <dbReference type="EMBL" id="AND39390.1"/>
    </source>
</evidence>
<accession>A0A160M9P1</accession>
<evidence type="ECO:0000259" key="9">
    <source>
        <dbReference type="Pfam" id="PF02108"/>
    </source>
</evidence>
<dbReference type="AlphaFoldDB" id="A0A160M9P1"/>
<keyword evidence="6" id="KW-1006">Bacterial flagellum protein export</keyword>
<dbReference type="InterPro" id="IPR051472">
    <property type="entry name" value="T3SS_Stator/FliH"/>
</dbReference>
<evidence type="ECO:0000256" key="7">
    <source>
        <dbReference type="NCBIfam" id="TIGR03825"/>
    </source>
</evidence>
<organism evidence="10 11">
    <name type="scientific">Cytobacillus oceanisediminis 2691</name>
    <dbReference type="NCBI Taxonomy" id="1196031"/>
    <lineage>
        <taxon>Bacteria</taxon>
        <taxon>Bacillati</taxon>
        <taxon>Bacillota</taxon>
        <taxon>Bacilli</taxon>
        <taxon>Bacillales</taxon>
        <taxon>Bacillaceae</taxon>
        <taxon>Cytobacillus</taxon>
    </lineage>
</organism>
<evidence type="ECO:0000313" key="11">
    <source>
        <dbReference type="Proteomes" id="UP000077856"/>
    </source>
</evidence>
<keyword evidence="4" id="KW-1005">Bacterial flagellum biogenesis</keyword>
<evidence type="ECO:0000256" key="3">
    <source>
        <dbReference type="ARBA" id="ARBA00022448"/>
    </source>
</evidence>
<dbReference type="GO" id="GO:0005829">
    <property type="term" value="C:cytosol"/>
    <property type="evidence" value="ECO:0007669"/>
    <property type="project" value="TreeGrafter"/>
</dbReference>
<keyword evidence="3" id="KW-0813">Transport</keyword>
<dbReference type="Proteomes" id="UP000077856">
    <property type="component" value="Chromosome"/>
</dbReference>
<dbReference type="RefSeq" id="WP_009330759.1">
    <property type="nucleotide sequence ID" value="NZ_CP015506.1"/>
</dbReference>
<keyword evidence="10" id="KW-0966">Cell projection</keyword>
<dbReference type="STRING" id="1196031.A361_09700"/>
<evidence type="ECO:0000256" key="4">
    <source>
        <dbReference type="ARBA" id="ARBA00022795"/>
    </source>
</evidence>
<sequence length="261" mass="29917">MILLSRLIKSYSSAVPKEEKKVISIRLLQSNSNQIADAMEQNAVRTDEELQAMLKSAREEAERIVNTARVDSENMTRQIEEQLGALEKEKQKVLEEARSEGFAAGADEGRQSGLREYSELIHMAREVVNSAKHDYQQHIESSEQTILNLGLKVAERILGEVLEQNSDKFLSIVKRAIKEAREYTEIQLHVHPMHYDMILSHKDELTRVFPKETDLYIYPNEELSNTSCIIESANGRIEASVDSQLEEIKRKLFEMLESELN</sequence>
<dbReference type="GO" id="GO:0044781">
    <property type="term" value="P:bacterial-type flagellum organization"/>
    <property type="evidence" value="ECO:0007669"/>
    <property type="project" value="UniProtKB-KW"/>
</dbReference>
<feature type="domain" description="Flagellar assembly protein FliH/Type III secretion system HrpE" evidence="9">
    <location>
        <begin position="122"/>
        <end position="247"/>
    </location>
</feature>
<proteinExistence type="inferred from homology"/>
<evidence type="ECO:0000256" key="6">
    <source>
        <dbReference type="ARBA" id="ARBA00023225"/>
    </source>
</evidence>
<keyword evidence="10" id="KW-0969">Cilium</keyword>
<gene>
    <name evidence="10" type="ORF">A361_09700</name>
</gene>
<comment type="similarity">
    <text evidence="2">Belongs to the FliH family.</text>
</comment>
<keyword evidence="8" id="KW-0175">Coiled coil</keyword>
<keyword evidence="10" id="KW-0282">Flagellum</keyword>
<evidence type="ECO:0000256" key="5">
    <source>
        <dbReference type="ARBA" id="ARBA00022927"/>
    </source>
</evidence>
<evidence type="ECO:0000256" key="8">
    <source>
        <dbReference type="SAM" id="Coils"/>
    </source>
</evidence>
<dbReference type="NCBIfam" id="TIGR03825">
    <property type="entry name" value="FliH_bacil"/>
    <property type="match status" value="1"/>
</dbReference>
<dbReference type="KEGG" id="bon:A361_09700"/>